<evidence type="ECO:0000313" key="2">
    <source>
        <dbReference type="EMBL" id="EAQ82517.1"/>
    </source>
</evidence>
<dbReference type="GO" id="GO:0004748">
    <property type="term" value="F:ribonucleoside-diphosphate reductase activity, thioredoxin disulfide as acceptor"/>
    <property type="evidence" value="ECO:0007669"/>
    <property type="project" value="UniProtKB-EC"/>
</dbReference>
<comment type="caution">
    <text evidence="2">The sequence shown here is derived from an EMBL/GenBank/DDBJ whole genome shotgun (WGS) entry which is preliminary data.</text>
</comment>
<feature type="transmembrane region" description="Helical" evidence="1">
    <location>
        <begin position="236"/>
        <end position="259"/>
    </location>
</feature>
<keyword evidence="1" id="KW-0812">Transmembrane</keyword>
<dbReference type="RefSeq" id="WP_002655387.1">
    <property type="nucleotide sequence ID" value="NZ_CH672377.1"/>
</dbReference>
<keyword evidence="1" id="KW-1133">Transmembrane helix</keyword>
<dbReference type="Proteomes" id="UP000004358">
    <property type="component" value="Unassembled WGS sequence"/>
</dbReference>
<name>A3ZL84_9BACT</name>
<accession>A3ZL84</accession>
<proteinExistence type="predicted"/>
<dbReference type="AlphaFoldDB" id="A3ZL84"/>
<feature type="transmembrane region" description="Helical" evidence="1">
    <location>
        <begin position="140"/>
        <end position="164"/>
    </location>
</feature>
<keyword evidence="2" id="KW-0560">Oxidoreductase</keyword>
<feature type="transmembrane region" description="Helical" evidence="1">
    <location>
        <begin position="98"/>
        <end position="120"/>
    </location>
</feature>
<dbReference type="EMBL" id="AANZ01000001">
    <property type="protein sequence ID" value="EAQ82517.1"/>
    <property type="molecule type" value="Genomic_DNA"/>
</dbReference>
<dbReference type="EC" id="1.17.4.1" evidence="2"/>
<feature type="transmembrane region" description="Helical" evidence="1">
    <location>
        <begin position="204"/>
        <end position="224"/>
    </location>
</feature>
<dbReference type="HOGENOM" id="CLU_1003510_0_0_0"/>
<keyword evidence="1" id="KW-0472">Membrane</keyword>
<feature type="transmembrane region" description="Helical" evidence="1">
    <location>
        <begin position="53"/>
        <end position="86"/>
    </location>
</feature>
<reference evidence="2 3" key="1">
    <citation type="submission" date="2006-02" db="EMBL/GenBank/DDBJ databases">
        <authorList>
            <person name="Amann R."/>
            <person name="Ferriera S."/>
            <person name="Johnson J."/>
            <person name="Kravitz S."/>
            <person name="Halpern A."/>
            <person name="Remington K."/>
            <person name="Beeson K."/>
            <person name="Tran B."/>
            <person name="Rogers Y.-H."/>
            <person name="Friedman R."/>
            <person name="Venter J.C."/>
        </authorList>
    </citation>
    <scope>NUCLEOTIDE SEQUENCE [LARGE SCALE GENOMIC DNA]</scope>
    <source>
        <strain evidence="2 3">DSM 3645</strain>
    </source>
</reference>
<gene>
    <name evidence="2" type="ORF">DSM3645_08967</name>
</gene>
<sequence length="277" mass="29705">MISLIFLLIVSPVYWELGAILQAYVGKAIPGDPALSWPLAAMFFVSVWPREFYFAWLAIIIALPIGPAVVRVPLCIVAMAGVLAALVHSRINSTYANLFNPVAAGLQILLGVICIVLLTWAMRGFARLYYGGSQFSVRTLFLVITAAAIVLGIVRFLGISPVWVSQLFSEGQLVGLACHAARQVSISCGIVGATAFAGTRIGWIFWWASVAIALIGETVTYPLVESYMSPTSLGSTLLYSAMLSAGLAFAVLPLVWLPWRRSSASPAQSLQTTPNSP</sequence>
<evidence type="ECO:0000313" key="3">
    <source>
        <dbReference type="Proteomes" id="UP000004358"/>
    </source>
</evidence>
<protein>
    <submittedName>
        <fullName evidence="2">Ribonucleotide-diphosphate reductase alpha subunit</fullName>
        <ecNumber evidence="2">1.17.4.1</ecNumber>
    </submittedName>
</protein>
<evidence type="ECO:0000256" key="1">
    <source>
        <dbReference type="SAM" id="Phobius"/>
    </source>
</evidence>
<organism evidence="2 3">
    <name type="scientific">Blastopirellula marina DSM 3645</name>
    <dbReference type="NCBI Taxonomy" id="314230"/>
    <lineage>
        <taxon>Bacteria</taxon>
        <taxon>Pseudomonadati</taxon>
        <taxon>Planctomycetota</taxon>
        <taxon>Planctomycetia</taxon>
        <taxon>Pirellulales</taxon>
        <taxon>Pirellulaceae</taxon>
        <taxon>Blastopirellula</taxon>
    </lineage>
</organism>